<proteinExistence type="predicted"/>
<gene>
    <name evidence="3" type="ORF">SAMEA3906486_01481</name>
</gene>
<name>A0A157SAS7_9BORD</name>
<keyword evidence="2" id="KW-0732">Signal</keyword>
<feature type="transmembrane region" description="Helical" evidence="1">
    <location>
        <begin position="42"/>
        <end position="62"/>
    </location>
</feature>
<evidence type="ECO:0000313" key="3">
    <source>
        <dbReference type="EMBL" id="SAI67381.1"/>
    </source>
</evidence>
<feature type="signal peptide" evidence="2">
    <location>
        <begin position="1"/>
        <end position="26"/>
    </location>
</feature>
<sequence>MKIHTLRIAGAALALALASFSNTASAWGYYHHGYRGGWHGPSAGWVVGGALGLAAAGTYIALNSRPSYVYAPAPVYYSPPPVYVAPQPVYVAPPVQYVAPPPPPQRVASADVIAYPSRGQSPSQQARDRGECERWAANQSGFDPNQASQWTTGAQTNSYTRSIGACLLGRGYSIN</sequence>
<organism evidence="3 4">
    <name type="scientific">Bordetella ansorpii</name>
    <dbReference type="NCBI Taxonomy" id="288768"/>
    <lineage>
        <taxon>Bacteria</taxon>
        <taxon>Pseudomonadati</taxon>
        <taxon>Pseudomonadota</taxon>
        <taxon>Betaproteobacteria</taxon>
        <taxon>Burkholderiales</taxon>
        <taxon>Alcaligenaceae</taxon>
        <taxon>Bordetella</taxon>
    </lineage>
</organism>
<evidence type="ECO:0000256" key="2">
    <source>
        <dbReference type="SAM" id="SignalP"/>
    </source>
</evidence>
<dbReference type="Proteomes" id="UP000076848">
    <property type="component" value="Unassembled WGS sequence"/>
</dbReference>
<dbReference type="RefSeq" id="WP_066125181.1">
    <property type="nucleotide sequence ID" value="NZ_FKIF01000002.1"/>
</dbReference>
<keyword evidence="1" id="KW-0472">Membrane</keyword>
<feature type="chain" id="PRO_5007616055" evidence="2">
    <location>
        <begin position="27"/>
        <end position="175"/>
    </location>
</feature>
<keyword evidence="1" id="KW-0812">Transmembrane</keyword>
<protein>
    <submittedName>
        <fullName evidence="3">Lipoprotein</fullName>
    </submittedName>
</protein>
<dbReference type="EMBL" id="FKIF01000002">
    <property type="protein sequence ID" value="SAI67381.1"/>
    <property type="molecule type" value="Genomic_DNA"/>
</dbReference>
<evidence type="ECO:0000256" key="1">
    <source>
        <dbReference type="SAM" id="Phobius"/>
    </source>
</evidence>
<dbReference type="STRING" id="288768.SAMEA3906486_01481"/>
<dbReference type="AlphaFoldDB" id="A0A157SAS7"/>
<keyword evidence="3" id="KW-0449">Lipoprotein</keyword>
<keyword evidence="1" id="KW-1133">Transmembrane helix</keyword>
<evidence type="ECO:0000313" key="4">
    <source>
        <dbReference type="Proteomes" id="UP000076848"/>
    </source>
</evidence>
<keyword evidence="4" id="KW-1185">Reference proteome</keyword>
<accession>A0A157SAS7</accession>
<reference evidence="3 4" key="1">
    <citation type="submission" date="2016-04" db="EMBL/GenBank/DDBJ databases">
        <authorList>
            <consortium name="Pathogen Informatics"/>
        </authorList>
    </citation>
    <scope>NUCLEOTIDE SEQUENCE [LARGE SCALE GENOMIC DNA]</scope>
    <source>
        <strain evidence="3 4">H050680373</strain>
    </source>
</reference>